<dbReference type="PANTHER" id="PTHR24220">
    <property type="entry name" value="IMPORT ATP-BINDING PROTEIN"/>
    <property type="match status" value="1"/>
</dbReference>
<evidence type="ECO:0000313" key="1">
    <source>
        <dbReference type="EMBL" id="BAR63126.1"/>
    </source>
</evidence>
<reference evidence="1 2" key="1">
    <citation type="submission" date="2014-11" db="EMBL/GenBank/DDBJ databases">
        <title>Symbiosis island explosion on the genome of extra-slow-growing strains of soybean bradyrhizobia with massive insertion sequences.</title>
        <authorList>
            <person name="Iida T."/>
            <person name="Minamisawa K."/>
        </authorList>
    </citation>
    <scope>NUCLEOTIDE SEQUENCE [LARGE SCALE GENOMIC DNA]</scope>
    <source>
        <strain evidence="1 2">NK6</strain>
    </source>
</reference>
<dbReference type="PANTHER" id="PTHR24220:SF86">
    <property type="entry name" value="ABC TRANSPORTER ABCH.1"/>
    <property type="match status" value="1"/>
</dbReference>
<dbReference type="GO" id="GO:0022857">
    <property type="term" value="F:transmembrane transporter activity"/>
    <property type="evidence" value="ECO:0007669"/>
    <property type="project" value="TreeGrafter"/>
</dbReference>
<sequence>MLADEPTGALDSRTGAEILALFAALNRTGQTIVMITHDPGIATRCRRTIRLHDGELVSDETVAPLLPKRSAVS</sequence>
<dbReference type="GO" id="GO:0005524">
    <property type="term" value="F:ATP binding"/>
    <property type="evidence" value="ECO:0007669"/>
    <property type="project" value="UniProtKB-KW"/>
</dbReference>
<organism evidence="1 2">
    <name type="scientific">Bradyrhizobium diazoefficiens</name>
    <dbReference type="NCBI Taxonomy" id="1355477"/>
    <lineage>
        <taxon>Bacteria</taxon>
        <taxon>Pseudomonadati</taxon>
        <taxon>Pseudomonadota</taxon>
        <taxon>Alphaproteobacteria</taxon>
        <taxon>Hyphomicrobiales</taxon>
        <taxon>Nitrobacteraceae</taxon>
        <taxon>Bradyrhizobium</taxon>
    </lineage>
</organism>
<dbReference type="GO" id="GO:0005886">
    <property type="term" value="C:plasma membrane"/>
    <property type="evidence" value="ECO:0007669"/>
    <property type="project" value="TreeGrafter"/>
</dbReference>
<keyword evidence="1" id="KW-0547">Nucleotide-binding</keyword>
<proteinExistence type="predicted"/>
<dbReference type="Gene3D" id="3.40.50.300">
    <property type="entry name" value="P-loop containing nucleotide triphosphate hydrolases"/>
    <property type="match status" value="1"/>
</dbReference>
<dbReference type="Proteomes" id="UP000063308">
    <property type="component" value="Chromosome"/>
</dbReference>
<protein>
    <submittedName>
        <fullName evidence="1">ABC transporter ATP-binding protein</fullName>
    </submittedName>
</protein>
<evidence type="ECO:0000313" key="2">
    <source>
        <dbReference type="Proteomes" id="UP000063308"/>
    </source>
</evidence>
<keyword evidence="1" id="KW-0067">ATP-binding</keyword>
<name>A0A0E4BYE1_9BRAD</name>
<dbReference type="SUPFAM" id="SSF52540">
    <property type="entry name" value="P-loop containing nucleoside triphosphate hydrolases"/>
    <property type="match status" value="1"/>
</dbReference>
<dbReference type="InterPro" id="IPR015854">
    <property type="entry name" value="ABC_transpr_LolD-like"/>
</dbReference>
<dbReference type="AlphaFoldDB" id="A0A0E4BYE1"/>
<accession>A0A0E4BYE1</accession>
<gene>
    <name evidence="1" type="ORF">NK6_9993</name>
</gene>
<dbReference type="InterPro" id="IPR027417">
    <property type="entry name" value="P-loop_NTPase"/>
</dbReference>
<dbReference type="EMBL" id="AP014685">
    <property type="protein sequence ID" value="BAR63126.1"/>
    <property type="molecule type" value="Genomic_DNA"/>
</dbReference>